<gene>
    <name evidence="1" type="ORF">EVAR_37806_1</name>
</gene>
<organism evidence="1 2">
    <name type="scientific">Eumeta variegata</name>
    <name type="common">Bagworm moth</name>
    <name type="synonym">Eumeta japonica</name>
    <dbReference type="NCBI Taxonomy" id="151549"/>
    <lineage>
        <taxon>Eukaryota</taxon>
        <taxon>Metazoa</taxon>
        <taxon>Ecdysozoa</taxon>
        <taxon>Arthropoda</taxon>
        <taxon>Hexapoda</taxon>
        <taxon>Insecta</taxon>
        <taxon>Pterygota</taxon>
        <taxon>Neoptera</taxon>
        <taxon>Endopterygota</taxon>
        <taxon>Lepidoptera</taxon>
        <taxon>Glossata</taxon>
        <taxon>Ditrysia</taxon>
        <taxon>Tineoidea</taxon>
        <taxon>Psychidae</taxon>
        <taxon>Oiketicinae</taxon>
        <taxon>Eumeta</taxon>
    </lineage>
</organism>
<proteinExistence type="predicted"/>
<evidence type="ECO:0000313" key="2">
    <source>
        <dbReference type="Proteomes" id="UP000299102"/>
    </source>
</evidence>
<dbReference type="Proteomes" id="UP000299102">
    <property type="component" value="Unassembled WGS sequence"/>
</dbReference>
<dbReference type="AlphaFoldDB" id="A0A4C1W8S6"/>
<comment type="caution">
    <text evidence="1">The sequence shown here is derived from an EMBL/GenBank/DDBJ whole genome shotgun (WGS) entry which is preliminary data.</text>
</comment>
<dbReference type="EMBL" id="BGZK01000491">
    <property type="protein sequence ID" value="GBP46902.1"/>
    <property type="molecule type" value="Genomic_DNA"/>
</dbReference>
<dbReference type="OrthoDB" id="412981at2759"/>
<evidence type="ECO:0000313" key="1">
    <source>
        <dbReference type="EMBL" id="GBP46902.1"/>
    </source>
</evidence>
<reference evidence="1 2" key="1">
    <citation type="journal article" date="2019" name="Commun. Biol.">
        <title>The bagworm genome reveals a unique fibroin gene that provides high tensile strength.</title>
        <authorList>
            <person name="Kono N."/>
            <person name="Nakamura H."/>
            <person name="Ohtoshi R."/>
            <person name="Tomita M."/>
            <person name="Numata K."/>
            <person name="Arakawa K."/>
        </authorList>
    </citation>
    <scope>NUCLEOTIDE SEQUENCE [LARGE SCALE GENOMIC DNA]</scope>
</reference>
<keyword evidence="2" id="KW-1185">Reference proteome</keyword>
<protein>
    <submittedName>
        <fullName evidence="1">Uncharacterized protein</fullName>
    </submittedName>
</protein>
<name>A0A4C1W8S6_EUMVA</name>
<accession>A0A4C1W8S6</accession>
<sequence length="120" mass="13768">MVRPILRSHLPPRAKVALYKGYIRSRLTYIAPARYALCSTSQSKRTQAQKNITLRMIVGAGRYVLNDIIARDLRIEPVEEFIQHLAGRKYDFADQGPHEFLRNIAPMHGRSPNGRPLSRE</sequence>